<organism evidence="1 2">
    <name type="scientific">Owenia fusiformis</name>
    <name type="common">Polychaete worm</name>
    <dbReference type="NCBI Taxonomy" id="6347"/>
    <lineage>
        <taxon>Eukaryota</taxon>
        <taxon>Metazoa</taxon>
        <taxon>Spiralia</taxon>
        <taxon>Lophotrochozoa</taxon>
        <taxon>Annelida</taxon>
        <taxon>Polychaeta</taxon>
        <taxon>Sedentaria</taxon>
        <taxon>Canalipalpata</taxon>
        <taxon>Sabellida</taxon>
        <taxon>Oweniida</taxon>
        <taxon>Oweniidae</taxon>
        <taxon>Owenia</taxon>
    </lineage>
</organism>
<dbReference type="AlphaFoldDB" id="A0A8J1Y1Z0"/>
<evidence type="ECO:0000313" key="2">
    <source>
        <dbReference type="Proteomes" id="UP000749559"/>
    </source>
</evidence>
<dbReference type="PANTHER" id="PTHR10974:SF73">
    <property type="entry name" value="FI21235P1"/>
    <property type="match status" value="1"/>
</dbReference>
<dbReference type="Gene3D" id="3.40.720.10">
    <property type="entry name" value="Alkaline Phosphatase, subunit A"/>
    <property type="match status" value="1"/>
</dbReference>
<evidence type="ECO:0000313" key="1">
    <source>
        <dbReference type="EMBL" id="CAH1780946.1"/>
    </source>
</evidence>
<gene>
    <name evidence="1" type="ORF">OFUS_LOCUS7579</name>
</gene>
<accession>A0A8J1Y1Z0</accession>
<comment type="caution">
    <text evidence="1">The sequence shown here is derived from an EMBL/GenBank/DDBJ whole genome shotgun (WGS) entry which is preliminary data.</text>
</comment>
<dbReference type="OrthoDB" id="413313at2759"/>
<reference evidence="1" key="1">
    <citation type="submission" date="2022-03" db="EMBL/GenBank/DDBJ databases">
        <authorList>
            <person name="Martin C."/>
        </authorList>
    </citation>
    <scope>NUCLEOTIDE SEQUENCE</scope>
</reference>
<protein>
    <submittedName>
        <fullName evidence="1">Uncharacterized protein</fullName>
    </submittedName>
</protein>
<name>A0A8J1Y1Z0_OWEFU</name>
<dbReference type="GO" id="GO:0005615">
    <property type="term" value="C:extracellular space"/>
    <property type="evidence" value="ECO:0007669"/>
    <property type="project" value="TreeGrafter"/>
</dbReference>
<dbReference type="Pfam" id="PF02995">
    <property type="entry name" value="DUF229"/>
    <property type="match status" value="1"/>
</dbReference>
<sequence>MSLVQSIQIMLMMCLRHLLRKKRRAVFVMSFMSILGYFLVYKPWAHSRQIKVFAQGMGSMFVDQPKPEENQTCVHPHMNPFDPSIYQFYQKETPLKCTGEPNWIRVYNGTVLFEDSAIEKYGEIACSLWPLVRENDFKTVLGAPEMKIKSGYQLKSDFFKIYCESSDGAKYVNFHSGISYNANVFQRVTKLRQSNPKLDILMFGFDSVSRMSWIRNLPKSHKYFTEVLNGISLEGYNIVGDGTAQALLPILTGKTETELPEARRGKSGAKTVDYHPWIWNEYSEKGYVTQWGEDVSSTGTFQFRMLGFRNPPVDHYYRTFEILVSNEGSPAFCLGSLPRHRNMMNWISDMYSMYRDFPKFMFLFHNEFSHESVNALQKADDDLYTWLKHIHKNGYLDNALLILMSDHGARFQDIRKSIQGKLEERMPFFGLRFPEWFEKRYSNEIKNLQINRHRLSTPFDIHETFEQLLDMSKHKEFTTSDRGISLFHEIPKTRSCQDADIEPHWCACLNWVTASNKDPDVVKAAGHIVNKINNITEQQRSECNKLYLRRIVNAVMLKLNDNVLKFKKSADYDGRIPDFSDDLTSGHILYQVTIVTMPGDGHFESTIMHSKYDDSFKMNEGAISRINKYGNDPHCVMTKLPYLRRFCHCKLQK</sequence>
<dbReference type="InterPro" id="IPR004245">
    <property type="entry name" value="DUF229"/>
</dbReference>
<dbReference type="SUPFAM" id="SSF53649">
    <property type="entry name" value="Alkaline phosphatase-like"/>
    <property type="match status" value="1"/>
</dbReference>
<dbReference type="Proteomes" id="UP000749559">
    <property type="component" value="Unassembled WGS sequence"/>
</dbReference>
<keyword evidence="2" id="KW-1185">Reference proteome</keyword>
<dbReference type="EMBL" id="CAIIXF020000004">
    <property type="protein sequence ID" value="CAH1780946.1"/>
    <property type="molecule type" value="Genomic_DNA"/>
</dbReference>
<dbReference type="CDD" id="cd16021">
    <property type="entry name" value="ALP_like"/>
    <property type="match status" value="1"/>
</dbReference>
<dbReference type="FunFam" id="3.40.720.10:FF:000017">
    <property type="entry name" value="Predicted protein"/>
    <property type="match status" value="1"/>
</dbReference>
<proteinExistence type="predicted"/>
<dbReference type="InterPro" id="IPR017850">
    <property type="entry name" value="Alkaline_phosphatase_core_sf"/>
</dbReference>
<dbReference type="PANTHER" id="PTHR10974">
    <property type="entry name" value="FI08016P-RELATED"/>
    <property type="match status" value="1"/>
</dbReference>